<dbReference type="InterPro" id="IPR011008">
    <property type="entry name" value="Dimeric_a/b-barrel"/>
</dbReference>
<evidence type="ECO:0000259" key="1">
    <source>
        <dbReference type="Pfam" id="PF11695"/>
    </source>
</evidence>
<dbReference type="RefSeq" id="WP_250919052.1">
    <property type="nucleotide sequence ID" value="NZ_JAMQAW010000008.1"/>
</dbReference>
<comment type="caution">
    <text evidence="2">The sequence shown here is derived from an EMBL/GenBank/DDBJ whole genome shotgun (WGS) entry which is preliminary data.</text>
</comment>
<feature type="domain" description="DUF3291" evidence="1">
    <location>
        <begin position="64"/>
        <end position="127"/>
    </location>
</feature>
<protein>
    <submittedName>
        <fullName evidence="2">DUF3291 domain-containing protein</fullName>
    </submittedName>
</protein>
<name>A0ABT0UJ86_9ACTN</name>
<reference evidence="2" key="1">
    <citation type="submission" date="2022-06" db="EMBL/GenBank/DDBJ databases">
        <title>Genome public.</title>
        <authorList>
            <person name="Sun Q."/>
        </authorList>
    </citation>
    <scope>NUCLEOTIDE SEQUENCE</scope>
    <source>
        <strain evidence="2">CWNU-1</strain>
    </source>
</reference>
<proteinExistence type="predicted"/>
<gene>
    <name evidence="2" type="ORF">NBG84_10485</name>
</gene>
<dbReference type="InterPro" id="IPR021708">
    <property type="entry name" value="DUF3291"/>
</dbReference>
<accession>A0ABT0UJ86</accession>
<dbReference type="SUPFAM" id="SSF54909">
    <property type="entry name" value="Dimeric alpha+beta barrel"/>
    <property type="match status" value="1"/>
</dbReference>
<dbReference type="Proteomes" id="UP001431429">
    <property type="component" value="Unassembled WGS sequence"/>
</dbReference>
<evidence type="ECO:0000313" key="3">
    <source>
        <dbReference type="Proteomes" id="UP001431429"/>
    </source>
</evidence>
<sequence length="135" mass="15006">MPALPWVKPNPARSGTTAYVMASRFEVKSLADVPRFLLKSIAAWQQVRKAPGALGASLEAHPLRRTFCTLSAWEDREALYTYARTEPHKGVVSAIRPVMRASTFTFWEVPVGELPIAWADARRRLDEQAAADARG</sequence>
<evidence type="ECO:0000313" key="2">
    <source>
        <dbReference type="EMBL" id="MCM2388717.1"/>
    </source>
</evidence>
<dbReference type="EMBL" id="JAMQAW010000008">
    <property type="protein sequence ID" value="MCM2388717.1"/>
    <property type="molecule type" value="Genomic_DNA"/>
</dbReference>
<keyword evidence="3" id="KW-1185">Reference proteome</keyword>
<dbReference type="Gene3D" id="3.30.70.100">
    <property type="match status" value="1"/>
</dbReference>
<dbReference type="Pfam" id="PF11695">
    <property type="entry name" value="DUF3291"/>
    <property type="match status" value="1"/>
</dbReference>
<organism evidence="2 3">
    <name type="scientific">Streptomyces albipurpureus</name>
    <dbReference type="NCBI Taxonomy" id="2897419"/>
    <lineage>
        <taxon>Bacteria</taxon>
        <taxon>Bacillati</taxon>
        <taxon>Actinomycetota</taxon>
        <taxon>Actinomycetes</taxon>
        <taxon>Kitasatosporales</taxon>
        <taxon>Streptomycetaceae</taxon>
        <taxon>Streptomyces</taxon>
    </lineage>
</organism>